<feature type="compositionally biased region" description="Polar residues" evidence="2">
    <location>
        <begin position="56"/>
        <end position="65"/>
    </location>
</feature>
<evidence type="ECO:0000256" key="1">
    <source>
        <dbReference type="SAM" id="Coils"/>
    </source>
</evidence>
<evidence type="ECO:0000256" key="2">
    <source>
        <dbReference type="SAM" id="MobiDB-lite"/>
    </source>
</evidence>
<proteinExistence type="predicted"/>
<dbReference type="EMBL" id="CAJFCV020000005">
    <property type="protein sequence ID" value="CAG9124036.1"/>
    <property type="molecule type" value="Genomic_DNA"/>
</dbReference>
<sequence>MRCRDVSTSESEEENDFTPISYHYSVNPVQKSNNCRVTEVSEPVEKGPARPKTLSPLPQNPNSFPRATIATGPPRLTADERVRQRSKPPPSPPVNQKAIPRVVAFGRTTKLEDTIHAKTGRFNASAGLLNRAMSASTFNLHHHNVPHTLSAQVQTLQQLVDELSKKVTSQDKKIEDLKSTVSHMKENQVNTCKDIVTTTKSLRGLSERCLKNEKDVDEMNKIISKLSKTTKIDPVKYVSVDGEEEIPVIDLKGSAREGRLDVPEASFLELEDRLKREENGLRSGLAGSSQSKREQRFYAEKHVDNSKENQEPNSARSVTHAFYYVQREEVHSPSPRTRPPTRHSEMFRRYPELPARNGEKLGRPKSYLDKNGTVDYTPSMKKYLDKTISLEEEDSDLDRSLESYRPKPQRVKYEEERLDDIDEATYVSMVARNVDDRRRYKNGATRNVIAGYNDITHGESLDSEIPDNFQTYKSRYHH</sequence>
<dbReference type="AlphaFoldDB" id="A0A811LUQ9"/>
<feature type="region of interest" description="Disordered" evidence="2">
    <location>
        <begin position="1"/>
        <end position="97"/>
    </location>
</feature>
<dbReference type="Proteomes" id="UP000582659">
    <property type="component" value="Unassembled WGS sequence"/>
</dbReference>
<gene>
    <name evidence="3" type="ORF">BXYJ_LOCUS12193</name>
</gene>
<keyword evidence="4" id="KW-1185">Reference proteome</keyword>
<dbReference type="EMBL" id="CAJFDI010000005">
    <property type="protein sequence ID" value="CAD5232102.1"/>
    <property type="molecule type" value="Genomic_DNA"/>
</dbReference>
<dbReference type="Proteomes" id="UP000659654">
    <property type="component" value="Unassembled WGS sequence"/>
</dbReference>
<accession>A0A811LUQ9</accession>
<feature type="compositionally biased region" description="Polar residues" evidence="2">
    <location>
        <begin position="27"/>
        <end position="36"/>
    </location>
</feature>
<keyword evidence="1" id="KW-0175">Coiled coil</keyword>
<dbReference type="SMR" id="A0A811LUQ9"/>
<reference evidence="3" key="1">
    <citation type="submission" date="2020-09" db="EMBL/GenBank/DDBJ databases">
        <authorList>
            <person name="Kikuchi T."/>
        </authorList>
    </citation>
    <scope>NUCLEOTIDE SEQUENCE</scope>
    <source>
        <strain evidence="3">Ka4C1</strain>
    </source>
</reference>
<evidence type="ECO:0000313" key="3">
    <source>
        <dbReference type="EMBL" id="CAD5232102.1"/>
    </source>
</evidence>
<name>A0A811LUQ9_BURXY</name>
<protein>
    <submittedName>
        <fullName evidence="3">(pine wood nematode) hypothetical protein</fullName>
    </submittedName>
</protein>
<dbReference type="OrthoDB" id="10493374at2759"/>
<comment type="caution">
    <text evidence="3">The sequence shown here is derived from an EMBL/GenBank/DDBJ whole genome shotgun (WGS) entry which is preliminary data.</text>
</comment>
<feature type="coiled-coil region" evidence="1">
    <location>
        <begin position="153"/>
        <end position="180"/>
    </location>
</feature>
<evidence type="ECO:0000313" key="4">
    <source>
        <dbReference type="Proteomes" id="UP000659654"/>
    </source>
</evidence>
<organism evidence="3 4">
    <name type="scientific">Bursaphelenchus xylophilus</name>
    <name type="common">Pinewood nematode worm</name>
    <name type="synonym">Aphelenchoides xylophilus</name>
    <dbReference type="NCBI Taxonomy" id="6326"/>
    <lineage>
        <taxon>Eukaryota</taxon>
        <taxon>Metazoa</taxon>
        <taxon>Ecdysozoa</taxon>
        <taxon>Nematoda</taxon>
        <taxon>Chromadorea</taxon>
        <taxon>Rhabditida</taxon>
        <taxon>Tylenchina</taxon>
        <taxon>Tylenchomorpha</taxon>
        <taxon>Aphelenchoidea</taxon>
        <taxon>Aphelenchoididae</taxon>
        <taxon>Bursaphelenchus</taxon>
    </lineage>
</organism>